<organism evidence="5 6">
    <name type="scientific">Dactylonectria macrodidyma</name>
    <dbReference type="NCBI Taxonomy" id="307937"/>
    <lineage>
        <taxon>Eukaryota</taxon>
        <taxon>Fungi</taxon>
        <taxon>Dikarya</taxon>
        <taxon>Ascomycota</taxon>
        <taxon>Pezizomycotina</taxon>
        <taxon>Sordariomycetes</taxon>
        <taxon>Hypocreomycetidae</taxon>
        <taxon>Hypocreales</taxon>
        <taxon>Nectriaceae</taxon>
        <taxon>Dactylonectria</taxon>
    </lineage>
</organism>
<accession>A0A9P9FB53</accession>
<dbReference type="PROSITE" id="PS50048">
    <property type="entry name" value="ZN2_CY6_FUNGAL_2"/>
    <property type="match status" value="1"/>
</dbReference>
<dbReference type="Proteomes" id="UP000738349">
    <property type="component" value="Unassembled WGS sequence"/>
</dbReference>
<name>A0A9P9FB53_9HYPO</name>
<comment type="caution">
    <text evidence="5">The sequence shown here is derived from an EMBL/GenBank/DDBJ whole genome shotgun (WGS) entry which is preliminary data.</text>
</comment>
<dbReference type="Pfam" id="PF11951">
    <property type="entry name" value="Fungal_trans_2"/>
    <property type="match status" value="1"/>
</dbReference>
<dbReference type="Gene3D" id="4.10.240.10">
    <property type="entry name" value="Zn(2)-C6 fungal-type DNA-binding domain"/>
    <property type="match status" value="1"/>
</dbReference>
<dbReference type="Pfam" id="PF00172">
    <property type="entry name" value="Zn_clus"/>
    <property type="match status" value="1"/>
</dbReference>
<comment type="subcellular location">
    <subcellularLocation>
        <location evidence="1">Nucleus</location>
    </subcellularLocation>
</comment>
<evidence type="ECO:0000313" key="5">
    <source>
        <dbReference type="EMBL" id="KAH7156626.1"/>
    </source>
</evidence>
<gene>
    <name evidence="5" type="ORF">EDB81DRAFT_396207</name>
</gene>
<dbReference type="EMBL" id="JAGMUV010000005">
    <property type="protein sequence ID" value="KAH7156626.1"/>
    <property type="molecule type" value="Genomic_DNA"/>
</dbReference>
<feature type="domain" description="Zn(2)-C6 fungal-type" evidence="4">
    <location>
        <begin position="53"/>
        <end position="83"/>
    </location>
</feature>
<evidence type="ECO:0000256" key="3">
    <source>
        <dbReference type="SAM" id="MobiDB-lite"/>
    </source>
</evidence>
<evidence type="ECO:0000256" key="1">
    <source>
        <dbReference type="ARBA" id="ARBA00004123"/>
    </source>
</evidence>
<dbReference type="OrthoDB" id="4540492at2759"/>
<evidence type="ECO:0000259" key="4">
    <source>
        <dbReference type="PROSITE" id="PS50048"/>
    </source>
</evidence>
<evidence type="ECO:0000313" key="6">
    <source>
        <dbReference type="Proteomes" id="UP000738349"/>
    </source>
</evidence>
<dbReference type="PANTHER" id="PTHR37534">
    <property type="entry name" value="TRANSCRIPTIONAL ACTIVATOR PROTEIN UGA3"/>
    <property type="match status" value="1"/>
</dbReference>
<dbReference type="AlphaFoldDB" id="A0A9P9FB53"/>
<proteinExistence type="predicted"/>
<dbReference type="SUPFAM" id="SSF57701">
    <property type="entry name" value="Zn2/Cys6 DNA-binding domain"/>
    <property type="match status" value="1"/>
</dbReference>
<dbReference type="SMART" id="SM00066">
    <property type="entry name" value="GAL4"/>
    <property type="match status" value="1"/>
</dbReference>
<feature type="compositionally biased region" description="Low complexity" evidence="3">
    <location>
        <begin position="1"/>
        <end position="15"/>
    </location>
</feature>
<protein>
    <recommendedName>
        <fullName evidence="4">Zn(2)-C6 fungal-type domain-containing protein</fullName>
    </recommendedName>
</protein>
<keyword evidence="6" id="KW-1185">Reference proteome</keyword>
<dbReference type="GO" id="GO:0000981">
    <property type="term" value="F:DNA-binding transcription factor activity, RNA polymerase II-specific"/>
    <property type="evidence" value="ECO:0007669"/>
    <property type="project" value="InterPro"/>
</dbReference>
<dbReference type="InterPro" id="IPR036864">
    <property type="entry name" value="Zn2-C6_fun-type_DNA-bd_sf"/>
</dbReference>
<dbReference type="GO" id="GO:0005634">
    <property type="term" value="C:nucleus"/>
    <property type="evidence" value="ECO:0007669"/>
    <property type="project" value="UniProtKB-SubCell"/>
</dbReference>
<feature type="compositionally biased region" description="Low complexity" evidence="3">
    <location>
        <begin position="29"/>
        <end position="42"/>
    </location>
</feature>
<evidence type="ECO:0000256" key="2">
    <source>
        <dbReference type="ARBA" id="ARBA00023242"/>
    </source>
</evidence>
<dbReference type="CDD" id="cd00067">
    <property type="entry name" value="GAL4"/>
    <property type="match status" value="1"/>
</dbReference>
<keyword evidence="2" id="KW-0539">Nucleus</keyword>
<dbReference type="GO" id="GO:0008270">
    <property type="term" value="F:zinc ion binding"/>
    <property type="evidence" value="ECO:0007669"/>
    <property type="project" value="InterPro"/>
</dbReference>
<reference evidence="5" key="1">
    <citation type="journal article" date="2021" name="Nat. Commun.">
        <title>Genetic determinants of endophytism in the Arabidopsis root mycobiome.</title>
        <authorList>
            <person name="Mesny F."/>
            <person name="Miyauchi S."/>
            <person name="Thiergart T."/>
            <person name="Pickel B."/>
            <person name="Atanasova L."/>
            <person name="Karlsson M."/>
            <person name="Huettel B."/>
            <person name="Barry K.W."/>
            <person name="Haridas S."/>
            <person name="Chen C."/>
            <person name="Bauer D."/>
            <person name="Andreopoulos W."/>
            <person name="Pangilinan J."/>
            <person name="LaButti K."/>
            <person name="Riley R."/>
            <person name="Lipzen A."/>
            <person name="Clum A."/>
            <person name="Drula E."/>
            <person name="Henrissat B."/>
            <person name="Kohler A."/>
            <person name="Grigoriev I.V."/>
            <person name="Martin F.M."/>
            <person name="Hacquard S."/>
        </authorList>
    </citation>
    <scope>NUCLEOTIDE SEQUENCE</scope>
    <source>
        <strain evidence="5">MPI-CAGE-AT-0147</strain>
    </source>
</reference>
<dbReference type="PROSITE" id="PS00463">
    <property type="entry name" value="ZN2_CY6_FUNGAL_1"/>
    <property type="match status" value="1"/>
</dbReference>
<dbReference type="InterPro" id="IPR001138">
    <property type="entry name" value="Zn2Cys6_DnaBD"/>
</dbReference>
<feature type="region of interest" description="Disordered" evidence="3">
    <location>
        <begin position="93"/>
        <end position="168"/>
    </location>
</feature>
<feature type="region of interest" description="Disordered" evidence="3">
    <location>
        <begin position="1"/>
        <end position="52"/>
    </location>
</feature>
<sequence length="627" mass="69693">MASLSSVSSPAPSAAGRCSPTVSQAPLFPSSASPASRSSSTREPSRATRTRTGCRMCREKKVKCDEAQPRCQRCVRLGRECDYTQLLRKKYTRRTTARTTTSDVSELAQDDNGPTELSQTSSADPGAYPPWPHGSGGDSRNVEGRAMSGLDLSDSHPGQDAPTLSDLGTTVDVSPECASILSPFDYLAIQCFRSVLPEEGDTKDPEYSGPSMVWMLARKSPVVLHMVCAVGGQKWCEQNASSREACARKMEAIEHYGAGLRLLVTVTETTNDTTHLDSILATLWLMILYELKFGDGCGVNTHLQGVASMIQGRLYPIQSEFDLAELSADGAEEDVYLQLSPTAENERLSPVSCKIIVWMALLDGGAVINGFGGAFNHLLEQVIPGISKNPARSRLKCLRALQRRSSLVNHQVWGPSYPQHHLIDDMQNIQTACFYAEAGQLRFLLGKLAATEYLIGSPDQDGRKSVAHETRLVGARYYELIHMANQLKLPDPKSQRQFVVMLRFIVPFYHAVVLCFLRIINGPAPLTLKQREALKQIMSLAFKILRDQGQKATTRIAWPLFVAALESDDIVHRTWILERYDQLMHRGENYRRARQALHIAFKEQGLDEREIAYSDLFRRDDVELFII</sequence>
<dbReference type="PANTHER" id="PTHR37534:SF46">
    <property type="entry name" value="ZN(II)2CYS6 TRANSCRIPTION FACTOR (EUROFUNG)"/>
    <property type="match status" value="1"/>
</dbReference>
<dbReference type="InterPro" id="IPR021858">
    <property type="entry name" value="Fun_TF"/>
</dbReference>